<evidence type="ECO:0000256" key="1">
    <source>
        <dbReference type="ARBA" id="ARBA00022741"/>
    </source>
</evidence>
<dbReference type="InterPro" id="IPR027417">
    <property type="entry name" value="P-loop_NTPase"/>
</dbReference>
<dbReference type="Gene3D" id="3.40.50.300">
    <property type="entry name" value="P-loop containing nucleotide triphosphate hydrolases"/>
    <property type="match status" value="1"/>
</dbReference>
<dbReference type="RefSeq" id="WP_052474884.1">
    <property type="nucleotide sequence ID" value="NZ_JXRP01000019.1"/>
</dbReference>
<evidence type="ECO:0008006" key="5">
    <source>
        <dbReference type="Google" id="ProtNLM"/>
    </source>
</evidence>
<reference evidence="3 4" key="1">
    <citation type="submission" date="2015-01" db="EMBL/GenBank/DDBJ databases">
        <title>Genome sequencing of Jeotgalibacillus soli.</title>
        <authorList>
            <person name="Goh K.M."/>
            <person name="Chan K.-G."/>
            <person name="Yaakop A.S."/>
            <person name="Ee R."/>
            <person name="Gan H.M."/>
            <person name="Chan C.S."/>
        </authorList>
    </citation>
    <scope>NUCLEOTIDE SEQUENCE [LARGE SCALE GENOMIC DNA]</scope>
    <source>
        <strain evidence="3 4">P9</strain>
    </source>
</reference>
<proteinExistence type="predicted"/>
<dbReference type="PATRIC" id="fig|889306.3.peg.3490"/>
<dbReference type="OrthoDB" id="9804819at2"/>
<dbReference type="PANTHER" id="PTHR43158:SF1">
    <property type="entry name" value="ABC TRANSPORTER, ATP-BINDING PROTEIN"/>
    <property type="match status" value="1"/>
</dbReference>
<evidence type="ECO:0000313" key="3">
    <source>
        <dbReference type="EMBL" id="KIL44509.1"/>
    </source>
</evidence>
<dbReference type="SUPFAM" id="SSF52540">
    <property type="entry name" value="P-loop containing nucleoside triphosphate hydrolases"/>
    <property type="match status" value="1"/>
</dbReference>
<dbReference type="AlphaFoldDB" id="A0A0C2RS00"/>
<comment type="caution">
    <text evidence="3">The sequence shown here is derived from an EMBL/GenBank/DDBJ whole genome shotgun (WGS) entry which is preliminary data.</text>
</comment>
<accession>A0A0C2RS00</accession>
<keyword evidence="1" id="KW-0547">Nucleotide-binding</keyword>
<sequence>MKLLLTLSRTTSVILLGDPFSGLDPMVRESIVQGLLCYLVFSNQIIMISTHELDEIEEFVGEAILIQDGRNTDQINVETLREEQGLTMLQWLEQNAVKGDE</sequence>
<keyword evidence="2" id="KW-0067">ATP-binding</keyword>
<dbReference type="EMBL" id="JXRP01000019">
    <property type="protein sequence ID" value="KIL44509.1"/>
    <property type="molecule type" value="Genomic_DNA"/>
</dbReference>
<organism evidence="3 4">
    <name type="scientific">Jeotgalibacillus soli</name>
    <dbReference type="NCBI Taxonomy" id="889306"/>
    <lineage>
        <taxon>Bacteria</taxon>
        <taxon>Bacillati</taxon>
        <taxon>Bacillota</taxon>
        <taxon>Bacilli</taxon>
        <taxon>Bacillales</taxon>
        <taxon>Caryophanaceae</taxon>
        <taxon>Jeotgalibacillus</taxon>
    </lineage>
</organism>
<name>A0A0C2RS00_9BACL</name>
<protein>
    <recommendedName>
        <fullName evidence="5">ABC transporter ATP-binding protein</fullName>
    </recommendedName>
</protein>
<keyword evidence="4" id="KW-1185">Reference proteome</keyword>
<dbReference type="Proteomes" id="UP000031938">
    <property type="component" value="Unassembled WGS sequence"/>
</dbReference>
<evidence type="ECO:0000256" key="2">
    <source>
        <dbReference type="ARBA" id="ARBA00022840"/>
    </source>
</evidence>
<dbReference type="STRING" id="889306.KP78_34730"/>
<gene>
    <name evidence="3" type="ORF">KP78_34730</name>
</gene>
<dbReference type="PANTHER" id="PTHR43158">
    <property type="entry name" value="SKFA PEPTIDE EXPORT ATP-BINDING PROTEIN SKFE"/>
    <property type="match status" value="1"/>
</dbReference>
<evidence type="ECO:0000313" key="4">
    <source>
        <dbReference type="Proteomes" id="UP000031938"/>
    </source>
</evidence>
<dbReference type="GO" id="GO:0005524">
    <property type="term" value="F:ATP binding"/>
    <property type="evidence" value="ECO:0007669"/>
    <property type="project" value="UniProtKB-KW"/>
</dbReference>